<dbReference type="RefSeq" id="WP_217807255.1">
    <property type="nucleotide sequence ID" value="NZ_FXAM01000001.1"/>
</dbReference>
<evidence type="ECO:0000313" key="2">
    <source>
        <dbReference type="EMBL" id="SMF93884.1"/>
    </source>
</evidence>
<dbReference type="AlphaFoldDB" id="A0A1Y6D0F3"/>
<feature type="domain" description="GSCFA" evidence="1">
    <location>
        <begin position="303"/>
        <end position="571"/>
    </location>
</feature>
<sequence>MRKAIVIGHSHILCLRAAYRERLDGKTDPAFEFLWLREKQYQAGGPVKQKAGPAALRRDPARGATSQVSGINSKAVRAKIKSTAADFGVICINGFSTASALCGGEAISHADKLAHLTRVLDPNSPLRTWLEFLRPLLPPQTFLLPPPPPVAATQLQGLFPAERIERIAHLPLEPLEIRRSVWKRYCELAAELGGEYGIHFLEPPASVFTPEGLLQEECYGGDPMHGNPEYGFRVMTMLTSVMAEGATAHRVPPTAHRTPRKTQRHPYVGLPDSAYWKQSVADPAPGEVDPVAGVRFKIKPEDKVATAGSCFAQHISKRLRGGGFNFFVTEASATDDEASRARGFYDFSARYGNVYTARQLVQLFDRAFGFFTPIEPVWRRDNTSFCDPFRPRIEPDGFPTRQAVRLEMETHLKAVRRLFLELDVLVFTLGLTECWISRLDGAAYPVAPGVAGGVYDSDQYAFVNFGVAEVVADLKRFFEQLRLVNPKARAILTVSPVPLMATRTDQHVLAATTYSKSVLRVAAEEITRIFDHVYYFPSYEIITGPHAAGGYYGPDRRSVLEAGVDHVMRVFMSRLTESAAPAPQRTGPGSAVDSYFSEMEDLDQAACDEELYGKA</sequence>
<proteinExistence type="predicted"/>
<evidence type="ECO:0000259" key="1">
    <source>
        <dbReference type="Pfam" id="PF08885"/>
    </source>
</evidence>
<organism evidence="2 3">
    <name type="scientific">Methylomagnum ishizawai</name>
    <dbReference type="NCBI Taxonomy" id="1760988"/>
    <lineage>
        <taxon>Bacteria</taxon>
        <taxon>Pseudomonadati</taxon>
        <taxon>Pseudomonadota</taxon>
        <taxon>Gammaproteobacteria</taxon>
        <taxon>Methylococcales</taxon>
        <taxon>Methylococcaceae</taxon>
        <taxon>Methylomagnum</taxon>
    </lineage>
</organism>
<name>A0A1Y6D0F3_9GAMM</name>
<dbReference type="Proteomes" id="UP000192923">
    <property type="component" value="Unassembled WGS sequence"/>
</dbReference>
<keyword evidence="3" id="KW-1185">Reference proteome</keyword>
<dbReference type="Pfam" id="PF08885">
    <property type="entry name" value="GSCFA"/>
    <property type="match status" value="1"/>
</dbReference>
<protein>
    <submittedName>
        <fullName evidence="2">GSCFA family protein</fullName>
    </submittedName>
</protein>
<dbReference type="EMBL" id="FXAM01000001">
    <property type="protein sequence ID" value="SMF93884.1"/>
    <property type="molecule type" value="Genomic_DNA"/>
</dbReference>
<accession>A0A1Y6D0F3</accession>
<evidence type="ECO:0000313" key="3">
    <source>
        <dbReference type="Proteomes" id="UP000192923"/>
    </source>
</evidence>
<dbReference type="STRING" id="1760988.SAMN02949497_1178"/>
<dbReference type="InterPro" id="IPR014982">
    <property type="entry name" value="GSCFA"/>
</dbReference>
<gene>
    <name evidence="2" type="ORF">SAMN02949497_1178</name>
</gene>
<reference evidence="2 3" key="1">
    <citation type="submission" date="2016-12" db="EMBL/GenBank/DDBJ databases">
        <authorList>
            <person name="Song W.-J."/>
            <person name="Kurnit D.M."/>
        </authorList>
    </citation>
    <scope>NUCLEOTIDE SEQUENCE [LARGE SCALE GENOMIC DNA]</scope>
    <source>
        <strain evidence="2 3">175</strain>
    </source>
</reference>